<organism evidence="7 8">
    <name type="scientific">Adhaeribacter arboris</name>
    <dbReference type="NCBI Taxonomy" id="2072846"/>
    <lineage>
        <taxon>Bacteria</taxon>
        <taxon>Pseudomonadati</taxon>
        <taxon>Bacteroidota</taxon>
        <taxon>Cytophagia</taxon>
        <taxon>Cytophagales</taxon>
        <taxon>Hymenobacteraceae</taxon>
        <taxon>Adhaeribacter</taxon>
    </lineage>
</organism>
<keyword evidence="4 5" id="KW-0472">Membrane</keyword>
<dbReference type="InterPro" id="IPR011701">
    <property type="entry name" value="MFS"/>
</dbReference>
<dbReference type="SUPFAM" id="SSF103473">
    <property type="entry name" value="MFS general substrate transporter"/>
    <property type="match status" value="1"/>
</dbReference>
<feature type="transmembrane region" description="Helical" evidence="5">
    <location>
        <begin position="381"/>
        <end position="400"/>
    </location>
</feature>
<evidence type="ECO:0000256" key="2">
    <source>
        <dbReference type="ARBA" id="ARBA00022692"/>
    </source>
</evidence>
<keyword evidence="2 5" id="KW-0812">Transmembrane</keyword>
<dbReference type="InterPro" id="IPR036259">
    <property type="entry name" value="MFS_trans_sf"/>
</dbReference>
<comment type="subcellular location">
    <subcellularLocation>
        <location evidence="1">Membrane</location>
        <topology evidence="1">Multi-pass membrane protein</topology>
    </subcellularLocation>
</comment>
<dbReference type="EMBL" id="PYFT01000001">
    <property type="protein sequence ID" value="PSR57357.1"/>
    <property type="molecule type" value="Genomic_DNA"/>
</dbReference>
<evidence type="ECO:0000313" key="8">
    <source>
        <dbReference type="Proteomes" id="UP000240357"/>
    </source>
</evidence>
<dbReference type="Gene3D" id="1.20.1250.20">
    <property type="entry name" value="MFS general substrate transporter like domains"/>
    <property type="match status" value="2"/>
</dbReference>
<feature type="transmembrane region" description="Helical" evidence="5">
    <location>
        <begin position="146"/>
        <end position="165"/>
    </location>
</feature>
<dbReference type="AlphaFoldDB" id="A0A2T2YPB1"/>
<feature type="transmembrane region" description="Helical" evidence="5">
    <location>
        <begin position="315"/>
        <end position="338"/>
    </location>
</feature>
<feature type="transmembrane region" description="Helical" evidence="5">
    <location>
        <begin position="292"/>
        <end position="309"/>
    </location>
</feature>
<dbReference type="CDD" id="cd17316">
    <property type="entry name" value="MFS_SV2_like"/>
    <property type="match status" value="1"/>
</dbReference>
<keyword evidence="8" id="KW-1185">Reference proteome</keyword>
<protein>
    <submittedName>
        <fullName evidence="7">MFS transporter</fullName>
    </submittedName>
</protein>
<keyword evidence="3 5" id="KW-1133">Transmembrane helix</keyword>
<reference evidence="7 8" key="1">
    <citation type="submission" date="2018-03" db="EMBL/GenBank/DDBJ databases">
        <title>Adhaeribacter sp. HMF7605 Genome sequencing and assembly.</title>
        <authorList>
            <person name="Kang H."/>
            <person name="Kang J."/>
            <person name="Cha I."/>
            <person name="Kim H."/>
            <person name="Joh K."/>
        </authorList>
    </citation>
    <scope>NUCLEOTIDE SEQUENCE [LARGE SCALE GENOMIC DNA]</scope>
    <source>
        <strain evidence="7 8">HMF7605</strain>
    </source>
</reference>
<comment type="caution">
    <text evidence="7">The sequence shown here is derived from an EMBL/GenBank/DDBJ whole genome shotgun (WGS) entry which is preliminary data.</text>
</comment>
<evidence type="ECO:0000259" key="6">
    <source>
        <dbReference type="PROSITE" id="PS50850"/>
    </source>
</evidence>
<evidence type="ECO:0000256" key="1">
    <source>
        <dbReference type="ARBA" id="ARBA00004141"/>
    </source>
</evidence>
<dbReference type="InterPro" id="IPR020846">
    <property type="entry name" value="MFS_dom"/>
</dbReference>
<dbReference type="Pfam" id="PF07690">
    <property type="entry name" value="MFS_1"/>
    <property type="match status" value="1"/>
</dbReference>
<feature type="transmembrane region" description="Helical" evidence="5">
    <location>
        <begin position="224"/>
        <end position="245"/>
    </location>
</feature>
<feature type="transmembrane region" description="Helical" evidence="5">
    <location>
        <begin position="20"/>
        <end position="40"/>
    </location>
</feature>
<evidence type="ECO:0000256" key="3">
    <source>
        <dbReference type="ARBA" id="ARBA00022989"/>
    </source>
</evidence>
<gene>
    <name evidence="7" type="ORF">AHMF7605_17970</name>
</gene>
<evidence type="ECO:0000256" key="5">
    <source>
        <dbReference type="SAM" id="Phobius"/>
    </source>
</evidence>
<sequence length="414" mass="44782">MTTSSPTQPSKIKQLLQIPVIVAALGYFVDIYDLLLFSIVRVPSLKDMGLSGDQLLEDGFFLINTQMAGMLVGGVLWGILGDKKGRLSVLFGSILLYSLANIANGFATNVTQYALLRFIAGVGLAGELGAGITLVAEILPKEIRGYGTSLVASVGILGAVLAYFMADLFDWRVAFFIGGGLGLLLLVLRFSVFESGMFTNVKEQEVKRGNFFQLFSSGSTFMKYLRCILIGLPIWFVIGVLVTFSPEFAVAMGIAEPVQAGKSVMFAYLGLSAGDLSSGLISQYLRSRRKVVLGFILLSIGCVLGYLLVDLPSAEVVYFVCMALGFSIGYWALFVTIAAEQFGTNIRATVATTVPNFVRGSLIPVIWLFDYFKTHAGLMQSGLIVGSLTFIIALVALWGMSETFGKDLDFIEKH</sequence>
<accession>A0A2T2YPB1</accession>
<dbReference type="GO" id="GO:0005886">
    <property type="term" value="C:plasma membrane"/>
    <property type="evidence" value="ECO:0007669"/>
    <property type="project" value="TreeGrafter"/>
</dbReference>
<feature type="transmembrane region" description="Helical" evidence="5">
    <location>
        <begin position="171"/>
        <end position="192"/>
    </location>
</feature>
<evidence type="ECO:0000256" key="4">
    <source>
        <dbReference type="ARBA" id="ARBA00023136"/>
    </source>
</evidence>
<dbReference type="GO" id="GO:0046943">
    <property type="term" value="F:carboxylic acid transmembrane transporter activity"/>
    <property type="evidence" value="ECO:0007669"/>
    <property type="project" value="TreeGrafter"/>
</dbReference>
<dbReference type="Proteomes" id="UP000240357">
    <property type="component" value="Unassembled WGS sequence"/>
</dbReference>
<dbReference type="PANTHER" id="PTHR23508:SF10">
    <property type="entry name" value="CARBOXYLIC ACID TRANSPORTER PROTEIN HOMOLOG"/>
    <property type="match status" value="1"/>
</dbReference>
<dbReference type="OrthoDB" id="9774156at2"/>
<proteinExistence type="predicted"/>
<feature type="transmembrane region" description="Helical" evidence="5">
    <location>
        <begin position="265"/>
        <end position="285"/>
    </location>
</feature>
<dbReference type="PANTHER" id="PTHR23508">
    <property type="entry name" value="CARBOXYLIC ACID TRANSPORTER PROTEIN HOMOLOG"/>
    <property type="match status" value="1"/>
</dbReference>
<dbReference type="PROSITE" id="PS50850">
    <property type="entry name" value="MFS"/>
    <property type="match status" value="1"/>
</dbReference>
<name>A0A2T2YPB1_9BACT</name>
<feature type="domain" description="Major facilitator superfamily (MFS) profile" evidence="6">
    <location>
        <begin position="19"/>
        <end position="404"/>
    </location>
</feature>
<feature type="transmembrane region" description="Helical" evidence="5">
    <location>
        <begin position="87"/>
        <end position="107"/>
    </location>
</feature>
<evidence type="ECO:0000313" key="7">
    <source>
        <dbReference type="EMBL" id="PSR57357.1"/>
    </source>
</evidence>
<feature type="transmembrane region" description="Helical" evidence="5">
    <location>
        <begin position="113"/>
        <end position="139"/>
    </location>
</feature>
<feature type="transmembrane region" description="Helical" evidence="5">
    <location>
        <begin position="60"/>
        <end position="80"/>
    </location>
</feature>